<evidence type="ECO:0000256" key="1">
    <source>
        <dbReference type="ARBA" id="ARBA00022723"/>
    </source>
</evidence>
<accession>A0A0G4ENV8</accession>
<dbReference type="PROSITE" id="PS50076">
    <property type="entry name" value="DNAJ_2"/>
    <property type="match status" value="1"/>
</dbReference>
<dbReference type="GO" id="GO:0006457">
    <property type="term" value="P:protein folding"/>
    <property type="evidence" value="ECO:0007669"/>
    <property type="project" value="InterPro"/>
</dbReference>
<dbReference type="OrthoDB" id="550424at2759"/>
<keyword evidence="4 5" id="KW-0862">Zinc</keyword>
<organism evidence="9 10">
    <name type="scientific">Vitrella brassicaformis (strain CCMP3155)</name>
    <dbReference type="NCBI Taxonomy" id="1169540"/>
    <lineage>
        <taxon>Eukaryota</taxon>
        <taxon>Sar</taxon>
        <taxon>Alveolata</taxon>
        <taxon>Colpodellida</taxon>
        <taxon>Vitrellaceae</taxon>
        <taxon>Vitrella</taxon>
    </lineage>
</organism>
<dbReference type="FunCoup" id="A0A0G4ENV8">
    <property type="interactions" value="289"/>
</dbReference>
<evidence type="ECO:0000256" key="4">
    <source>
        <dbReference type="ARBA" id="ARBA00022833"/>
    </source>
</evidence>
<dbReference type="Pfam" id="PF01556">
    <property type="entry name" value="DnaJ_C"/>
    <property type="match status" value="1"/>
</dbReference>
<keyword evidence="1 5" id="KW-0479">Metal-binding</keyword>
<gene>
    <name evidence="9" type="ORF">Vbra_2834</name>
</gene>
<dbReference type="PRINTS" id="PR00625">
    <property type="entry name" value="JDOMAIN"/>
</dbReference>
<evidence type="ECO:0000256" key="2">
    <source>
        <dbReference type="ARBA" id="ARBA00022737"/>
    </source>
</evidence>
<dbReference type="VEuPathDB" id="CryptoDB:Vbra_2834"/>
<feature type="region of interest" description="Disordered" evidence="6">
    <location>
        <begin position="86"/>
        <end position="107"/>
    </location>
</feature>
<dbReference type="InterPro" id="IPR001623">
    <property type="entry name" value="DnaJ_domain"/>
</dbReference>
<dbReference type="Pfam" id="PF00684">
    <property type="entry name" value="DnaJ_CXXCXGXG"/>
    <property type="match status" value="1"/>
</dbReference>
<dbReference type="GO" id="GO:0009408">
    <property type="term" value="P:response to heat"/>
    <property type="evidence" value="ECO:0007669"/>
    <property type="project" value="InterPro"/>
</dbReference>
<sequence length="428" mass="47711">MFFGGFPFGGFEDGPHPGMPGMRREKKEVDNKRFYEVLGVSQNDDLNTIKKAYRKLAMKHHPDKGGDPELFKEIGRAYEVLSDPEKRRTYDEVGEEGLEGSGGGSDPTDIFDLFFGGGGGRRGGGGGRRKGEDVVHPLKVTLSDLYNGKTRKLAINRDIICPDCDGVGGPESAMETCSACKGRGIRVTIRQMGPMIQQMQSPCTECRGQGKYIPQHKQCKRCGGDGTIKERKVLEVFVEKGAPDNKKIIFRGEADERPGQLPGDVIFVIQQQEHPVFTRKKSHLLMKKKITLLEALTGFSFELVHLDNRKLIIKSNPNEVIKPGEMKAIANEGMPSVKNPFIRGYLFISFDVEFPDALDDKTCNALKKLLPSPRKMDMDIDDQLDAEVHYVETVDPERLKEDAARSGEAYEEDEDEGMGGPRVQCRQQ</sequence>
<dbReference type="STRING" id="1169540.A0A0G4ENV8"/>
<dbReference type="InterPro" id="IPR018253">
    <property type="entry name" value="DnaJ_domain_CS"/>
</dbReference>
<feature type="region of interest" description="Disordered" evidence="6">
    <location>
        <begin position="395"/>
        <end position="428"/>
    </location>
</feature>
<dbReference type="AlphaFoldDB" id="A0A0G4ENV8"/>
<dbReference type="InterPro" id="IPR002939">
    <property type="entry name" value="DnaJ_C"/>
</dbReference>
<evidence type="ECO:0000256" key="3">
    <source>
        <dbReference type="ARBA" id="ARBA00022771"/>
    </source>
</evidence>
<dbReference type="OMA" id="FPDVINP"/>
<dbReference type="FunFam" id="2.60.260.20:FF:000003">
    <property type="entry name" value="DnaJ subfamily A member 2"/>
    <property type="match status" value="1"/>
</dbReference>
<dbReference type="GO" id="GO:0030544">
    <property type="term" value="F:Hsp70 protein binding"/>
    <property type="evidence" value="ECO:0007669"/>
    <property type="project" value="InterPro"/>
</dbReference>
<evidence type="ECO:0000259" key="8">
    <source>
        <dbReference type="PROSITE" id="PS51188"/>
    </source>
</evidence>
<dbReference type="GO" id="GO:0051082">
    <property type="term" value="F:unfolded protein binding"/>
    <property type="evidence" value="ECO:0007669"/>
    <property type="project" value="InterPro"/>
</dbReference>
<dbReference type="CDD" id="cd06257">
    <property type="entry name" value="DnaJ"/>
    <property type="match status" value="1"/>
</dbReference>
<dbReference type="InterPro" id="IPR008971">
    <property type="entry name" value="HSP40/DnaJ_pept-bd"/>
</dbReference>
<dbReference type="CDD" id="cd10747">
    <property type="entry name" value="DnaJ_C"/>
    <property type="match status" value="1"/>
</dbReference>
<proteinExistence type="inferred from homology"/>
<name>A0A0G4ENV8_VITBC</name>
<feature type="domain" description="CR-type" evidence="8">
    <location>
        <begin position="148"/>
        <end position="231"/>
    </location>
</feature>
<dbReference type="Gene3D" id="1.10.287.110">
    <property type="entry name" value="DnaJ domain"/>
    <property type="match status" value="1"/>
</dbReference>
<dbReference type="SUPFAM" id="SSF49493">
    <property type="entry name" value="HSP40/DnaJ peptide-binding domain"/>
    <property type="match status" value="2"/>
</dbReference>
<dbReference type="InterPro" id="IPR044713">
    <property type="entry name" value="DNJA1/2-like"/>
</dbReference>
<dbReference type="FunFam" id="2.10.230.10:FF:000001">
    <property type="entry name" value="DnaJ subfamily A member 2"/>
    <property type="match status" value="1"/>
</dbReference>
<dbReference type="GO" id="GO:0008270">
    <property type="term" value="F:zinc ion binding"/>
    <property type="evidence" value="ECO:0007669"/>
    <property type="project" value="UniProtKB-KW"/>
</dbReference>
<keyword evidence="2" id="KW-0677">Repeat</keyword>
<dbReference type="Proteomes" id="UP000041254">
    <property type="component" value="Unassembled WGS sequence"/>
</dbReference>
<protein>
    <submittedName>
        <fullName evidence="9">Uncharacterized protein</fullName>
    </submittedName>
</protein>
<dbReference type="Pfam" id="PF00226">
    <property type="entry name" value="DnaJ"/>
    <property type="match status" value="1"/>
</dbReference>
<evidence type="ECO:0000259" key="7">
    <source>
        <dbReference type="PROSITE" id="PS50076"/>
    </source>
</evidence>
<reference evidence="9 10" key="1">
    <citation type="submission" date="2014-11" db="EMBL/GenBank/DDBJ databases">
        <authorList>
            <person name="Zhu J."/>
            <person name="Qi W."/>
            <person name="Song R."/>
        </authorList>
    </citation>
    <scope>NUCLEOTIDE SEQUENCE [LARGE SCALE GENOMIC DNA]</scope>
</reference>
<evidence type="ECO:0000313" key="9">
    <source>
        <dbReference type="EMBL" id="CEL99126.1"/>
    </source>
</evidence>
<dbReference type="InterPro" id="IPR036869">
    <property type="entry name" value="J_dom_sf"/>
</dbReference>
<feature type="zinc finger region" description="CR-type" evidence="5">
    <location>
        <begin position="148"/>
        <end position="231"/>
    </location>
</feature>
<keyword evidence="10" id="KW-1185">Reference proteome</keyword>
<feature type="compositionally biased region" description="Basic and acidic residues" evidence="6">
    <location>
        <begin position="395"/>
        <end position="405"/>
    </location>
</feature>
<dbReference type="PhylomeDB" id="A0A0G4ENV8"/>
<dbReference type="InterPro" id="IPR001305">
    <property type="entry name" value="HSP_DnaJ_Cys-rich_dom"/>
</dbReference>
<dbReference type="InParanoid" id="A0A0G4ENV8"/>
<evidence type="ECO:0000256" key="6">
    <source>
        <dbReference type="SAM" id="MobiDB-lite"/>
    </source>
</evidence>
<keyword evidence="3 5" id="KW-0863">Zinc-finger</keyword>
<dbReference type="EMBL" id="CDMY01000275">
    <property type="protein sequence ID" value="CEL99126.1"/>
    <property type="molecule type" value="Genomic_DNA"/>
</dbReference>
<dbReference type="InterPro" id="IPR012724">
    <property type="entry name" value="DnaJ"/>
</dbReference>
<dbReference type="GO" id="GO:0005524">
    <property type="term" value="F:ATP binding"/>
    <property type="evidence" value="ECO:0007669"/>
    <property type="project" value="InterPro"/>
</dbReference>
<dbReference type="CDD" id="cd10719">
    <property type="entry name" value="DnaJ_zf"/>
    <property type="match status" value="1"/>
</dbReference>
<dbReference type="PROSITE" id="PS00636">
    <property type="entry name" value="DNAJ_1"/>
    <property type="match status" value="1"/>
</dbReference>
<evidence type="ECO:0000313" key="10">
    <source>
        <dbReference type="Proteomes" id="UP000041254"/>
    </source>
</evidence>
<dbReference type="HAMAP" id="MF_01152">
    <property type="entry name" value="DnaJ"/>
    <property type="match status" value="1"/>
</dbReference>
<dbReference type="Gene3D" id="2.10.230.10">
    <property type="entry name" value="Heat shock protein DnaJ, cysteine-rich domain"/>
    <property type="match status" value="1"/>
</dbReference>
<feature type="domain" description="J" evidence="7">
    <location>
        <begin position="33"/>
        <end position="94"/>
    </location>
</feature>
<evidence type="ECO:0000256" key="5">
    <source>
        <dbReference type="PROSITE-ProRule" id="PRU00546"/>
    </source>
</evidence>
<dbReference type="PROSITE" id="PS51188">
    <property type="entry name" value="ZF_CR"/>
    <property type="match status" value="1"/>
</dbReference>
<dbReference type="SMART" id="SM00271">
    <property type="entry name" value="DnaJ"/>
    <property type="match status" value="1"/>
</dbReference>
<dbReference type="SUPFAM" id="SSF46565">
    <property type="entry name" value="Chaperone J-domain"/>
    <property type="match status" value="1"/>
</dbReference>
<dbReference type="SUPFAM" id="SSF57938">
    <property type="entry name" value="DnaJ/Hsp40 cysteine-rich domain"/>
    <property type="match status" value="1"/>
</dbReference>
<dbReference type="InterPro" id="IPR036410">
    <property type="entry name" value="HSP_DnaJ_Cys-rich_dom_sf"/>
</dbReference>
<dbReference type="Gene3D" id="2.60.260.20">
    <property type="entry name" value="Urease metallochaperone UreE, N-terminal domain"/>
    <property type="match status" value="2"/>
</dbReference>
<dbReference type="PANTHER" id="PTHR43888">
    <property type="entry name" value="DNAJ-LIKE-2, ISOFORM A-RELATED"/>
    <property type="match status" value="1"/>
</dbReference>